<name>A0A1W4WL05_AGRPL</name>
<dbReference type="PRINTS" id="PR00259">
    <property type="entry name" value="TMFOUR"/>
</dbReference>
<dbReference type="KEGG" id="apln:108734198"/>
<feature type="transmembrane region" description="Helical" evidence="7">
    <location>
        <begin position="200"/>
        <end position="220"/>
    </location>
</feature>
<evidence type="ECO:0000256" key="4">
    <source>
        <dbReference type="ARBA" id="ARBA00022989"/>
    </source>
</evidence>
<keyword evidence="6" id="KW-1015">Disulfide bond</keyword>
<dbReference type="FunCoup" id="A0A1W4WL05">
    <property type="interactions" value="86"/>
</dbReference>
<dbReference type="RefSeq" id="XP_018321142.1">
    <property type="nucleotide sequence ID" value="XM_018465640.2"/>
</dbReference>
<evidence type="ECO:0000313" key="8">
    <source>
        <dbReference type="Proteomes" id="UP000192223"/>
    </source>
</evidence>
<dbReference type="SUPFAM" id="SSF48652">
    <property type="entry name" value="Tetraspanin"/>
    <property type="match status" value="1"/>
</dbReference>
<dbReference type="InterPro" id="IPR000301">
    <property type="entry name" value="Tetraspanin_animals"/>
</dbReference>
<evidence type="ECO:0000313" key="9">
    <source>
        <dbReference type="RefSeq" id="XP_018321142.1"/>
    </source>
</evidence>
<dbReference type="InParanoid" id="A0A1W4WL05"/>
<feature type="transmembrane region" description="Helical" evidence="7">
    <location>
        <begin position="89"/>
        <end position="107"/>
    </location>
</feature>
<dbReference type="OrthoDB" id="71600at2759"/>
<dbReference type="CDD" id="cd03127">
    <property type="entry name" value="tetraspanin_LEL"/>
    <property type="match status" value="1"/>
</dbReference>
<feature type="disulfide bond" evidence="6">
    <location>
        <begin position="150"/>
        <end position="185"/>
    </location>
</feature>
<protein>
    <recommendedName>
        <fullName evidence="7">Tetraspanin</fullName>
    </recommendedName>
</protein>
<evidence type="ECO:0000256" key="5">
    <source>
        <dbReference type="ARBA" id="ARBA00023136"/>
    </source>
</evidence>
<organism evidence="8 9">
    <name type="scientific">Agrilus planipennis</name>
    <name type="common">Emerald ash borer</name>
    <name type="synonym">Agrilus marcopoli</name>
    <dbReference type="NCBI Taxonomy" id="224129"/>
    <lineage>
        <taxon>Eukaryota</taxon>
        <taxon>Metazoa</taxon>
        <taxon>Ecdysozoa</taxon>
        <taxon>Arthropoda</taxon>
        <taxon>Hexapoda</taxon>
        <taxon>Insecta</taxon>
        <taxon>Pterygota</taxon>
        <taxon>Neoptera</taxon>
        <taxon>Endopterygota</taxon>
        <taxon>Coleoptera</taxon>
        <taxon>Polyphaga</taxon>
        <taxon>Elateriformia</taxon>
        <taxon>Buprestoidea</taxon>
        <taxon>Buprestidae</taxon>
        <taxon>Agrilinae</taxon>
        <taxon>Agrilus</taxon>
    </lineage>
</organism>
<dbReference type="PANTHER" id="PTHR19282:SF544">
    <property type="entry name" value="TETRASPANIN"/>
    <property type="match status" value="1"/>
</dbReference>
<dbReference type="AlphaFoldDB" id="A0A1W4WL05"/>
<dbReference type="InterPro" id="IPR018499">
    <property type="entry name" value="Tetraspanin/Peripherin"/>
</dbReference>
<evidence type="ECO:0000256" key="2">
    <source>
        <dbReference type="ARBA" id="ARBA00006840"/>
    </source>
</evidence>
<dbReference type="Gene3D" id="1.10.1450.10">
    <property type="entry name" value="Tetraspanin"/>
    <property type="match status" value="1"/>
</dbReference>
<dbReference type="InterPro" id="IPR018503">
    <property type="entry name" value="Tetraspanin_CS"/>
</dbReference>
<keyword evidence="5 7" id="KW-0472">Membrane</keyword>
<evidence type="ECO:0000256" key="7">
    <source>
        <dbReference type="RuleBase" id="RU361218"/>
    </source>
</evidence>
<dbReference type="PANTHER" id="PTHR19282">
    <property type="entry name" value="TETRASPANIN"/>
    <property type="match status" value="1"/>
</dbReference>
<dbReference type="PIRSF" id="PIRSF002419">
    <property type="entry name" value="Tetraspanin"/>
    <property type="match status" value="1"/>
</dbReference>
<evidence type="ECO:0000256" key="3">
    <source>
        <dbReference type="ARBA" id="ARBA00022692"/>
    </source>
</evidence>
<dbReference type="GeneID" id="108734198"/>
<keyword evidence="8" id="KW-1185">Reference proteome</keyword>
<feature type="transmembrane region" description="Helical" evidence="7">
    <location>
        <begin position="12"/>
        <end position="33"/>
    </location>
</feature>
<comment type="subcellular location">
    <subcellularLocation>
        <location evidence="1 7">Membrane</location>
        <topology evidence="1 7">Multi-pass membrane protein</topology>
    </subcellularLocation>
</comment>
<dbReference type="Pfam" id="PF00335">
    <property type="entry name" value="Tetraspanin"/>
    <property type="match status" value="1"/>
</dbReference>
<sequence length="231" mass="25167">MGCCAFIGKYLLFLVNLAFALVGIAIVVVGAVYKYQFDNVLEALPDEATVLSLVPTLAIIVGCIVFFIAFLGCCGAVNEGKCMLSTYSVLIFVILIAQVGVGIYAFIQFGDNQGELRTRIHDQLVTTFNRYSTNTASREAVDFVQSELKCCGVDSSNFWTGTIPNSCCASNSAPCTTFTAYRTGCSQAIWEWLRENGRRIGIAAIVIAVFELICGIVACCQIRSINKRYHV</sequence>
<feature type="disulfide bond" evidence="6">
    <location>
        <begin position="151"/>
        <end position="168"/>
    </location>
</feature>
<accession>A0A1W4WL05</accession>
<evidence type="ECO:0000256" key="1">
    <source>
        <dbReference type="ARBA" id="ARBA00004141"/>
    </source>
</evidence>
<evidence type="ECO:0000256" key="6">
    <source>
        <dbReference type="PIRSR" id="PIRSR002419-1"/>
    </source>
</evidence>
<gene>
    <name evidence="9" type="primary">LOC108734198</name>
</gene>
<dbReference type="Proteomes" id="UP000192223">
    <property type="component" value="Unplaced"/>
</dbReference>
<dbReference type="PROSITE" id="PS00421">
    <property type="entry name" value="TM4_1"/>
    <property type="match status" value="1"/>
</dbReference>
<dbReference type="STRING" id="224129.A0A1W4WL05"/>
<keyword evidence="4 7" id="KW-1133">Transmembrane helix</keyword>
<proteinExistence type="inferred from homology"/>
<feature type="transmembrane region" description="Helical" evidence="7">
    <location>
        <begin position="53"/>
        <end position="77"/>
    </location>
</feature>
<dbReference type="GO" id="GO:0005886">
    <property type="term" value="C:plasma membrane"/>
    <property type="evidence" value="ECO:0007669"/>
    <property type="project" value="TreeGrafter"/>
</dbReference>
<reference evidence="9" key="1">
    <citation type="submission" date="2025-08" db="UniProtKB">
        <authorList>
            <consortium name="RefSeq"/>
        </authorList>
    </citation>
    <scope>IDENTIFICATION</scope>
    <source>
        <tissue evidence="9">Entire body</tissue>
    </source>
</reference>
<dbReference type="InterPro" id="IPR008952">
    <property type="entry name" value="Tetraspanin_EC2_sf"/>
</dbReference>
<comment type="similarity">
    <text evidence="2 7">Belongs to the tetraspanin (TM4SF) family.</text>
</comment>
<keyword evidence="3 7" id="KW-0812">Transmembrane</keyword>